<keyword evidence="4 18" id="KW-0732">Signal</keyword>
<feature type="signal peptide" evidence="18">
    <location>
        <begin position="1"/>
        <end position="17"/>
    </location>
</feature>
<evidence type="ECO:0000256" key="2">
    <source>
        <dbReference type="ARBA" id="ARBA00005641"/>
    </source>
</evidence>
<evidence type="ECO:0000256" key="6">
    <source>
        <dbReference type="ARBA" id="ARBA00023180"/>
    </source>
</evidence>
<evidence type="ECO:0000256" key="11">
    <source>
        <dbReference type="ARBA" id="ARBA00036633"/>
    </source>
</evidence>
<evidence type="ECO:0000256" key="4">
    <source>
        <dbReference type="ARBA" id="ARBA00022729"/>
    </source>
</evidence>
<reference evidence="20" key="1">
    <citation type="submission" date="2023-01" db="EMBL/GenBank/DDBJ databases">
        <authorList>
            <person name="Van Ghelder C."/>
            <person name="Rancurel C."/>
        </authorList>
    </citation>
    <scope>NUCLEOTIDE SEQUENCE</scope>
    <source>
        <strain evidence="20">CNCM I-4278</strain>
    </source>
</reference>
<evidence type="ECO:0000256" key="13">
    <source>
        <dbReference type="ARBA" id="ARBA00038935"/>
    </source>
</evidence>
<keyword evidence="9" id="KW-0961">Cell wall biogenesis/degradation</keyword>
<dbReference type="InterPro" id="IPR017853">
    <property type="entry name" value="GH"/>
</dbReference>
<comment type="similarity">
    <text evidence="2 17">Belongs to the glycosyl hydrolase 5 (cellulase A) family.</text>
</comment>
<evidence type="ECO:0000256" key="16">
    <source>
        <dbReference type="ARBA" id="ARBA00043257"/>
    </source>
</evidence>
<dbReference type="GO" id="GO:0071555">
    <property type="term" value="P:cell wall organization"/>
    <property type="evidence" value="ECO:0007669"/>
    <property type="project" value="UniProtKB-KW"/>
</dbReference>
<dbReference type="AlphaFoldDB" id="A0A9W4UGJ2"/>
<keyword evidence="7" id="KW-0119">Carbohydrate metabolism</keyword>
<keyword evidence="21" id="KW-1185">Reference proteome</keyword>
<dbReference type="GO" id="GO:0004338">
    <property type="term" value="F:glucan exo-1,3-beta-glucosidase activity"/>
    <property type="evidence" value="ECO:0007669"/>
    <property type="project" value="TreeGrafter"/>
</dbReference>
<evidence type="ECO:0000256" key="3">
    <source>
        <dbReference type="ARBA" id="ARBA00022525"/>
    </source>
</evidence>
<dbReference type="Gene3D" id="3.20.20.80">
    <property type="entry name" value="Glycosidases"/>
    <property type="match status" value="1"/>
</dbReference>
<evidence type="ECO:0000256" key="15">
    <source>
        <dbReference type="ARBA" id="ARBA00042025"/>
    </source>
</evidence>
<dbReference type="EMBL" id="CAOQHR010000005">
    <property type="protein sequence ID" value="CAI6334602.1"/>
    <property type="molecule type" value="Genomic_DNA"/>
</dbReference>
<protein>
    <recommendedName>
        <fullName evidence="13">glucan endo-1,6-beta-glucosidase</fullName>
        <ecNumber evidence="13">3.2.1.75</ecNumber>
    </recommendedName>
    <alternativeName>
        <fullName evidence="15">Beta-1,6-glucanase B</fullName>
    </alternativeName>
    <alternativeName>
        <fullName evidence="14">Endo-1,6-beta-D-glucanase B</fullName>
    </alternativeName>
    <alternativeName>
        <fullName evidence="16">Endo-1,6-beta-glucanase B</fullName>
    </alternativeName>
</protein>
<accession>A0A9W4UGJ2</accession>
<comment type="subcellular location">
    <subcellularLocation>
        <location evidence="1">Secreted</location>
    </subcellularLocation>
</comment>
<evidence type="ECO:0000256" key="5">
    <source>
        <dbReference type="ARBA" id="ARBA00022801"/>
    </source>
</evidence>
<evidence type="ECO:0000256" key="8">
    <source>
        <dbReference type="ARBA" id="ARBA00023295"/>
    </source>
</evidence>
<keyword evidence="5 17" id="KW-0378">Hydrolase</keyword>
<keyword evidence="10" id="KW-0624">Polysaccharide degradation</keyword>
<dbReference type="PANTHER" id="PTHR31297">
    <property type="entry name" value="GLUCAN ENDO-1,6-BETA-GLUCOSIDASE B"/>
    <property type="match status" value="1"/>
</dbReference>
<gene>
    <name evidence="20" type="ORF">PDIGIT_LOCUS7663</name>
</gene>
<dbReference type="Proteomes" id="UP001152607">
    <property type="component" value="Unassembled WGS sequence"/>
</dbReference>
<evidence type="ECO:0000256" key="12">
    <source>
        <dbReference type="ARBA" id="ARBA00037628"/>
    </source>
</evidence>
<dbReference type="OrthoDB" id="1887033at2759"/>
<dbReference type="Pfam" id="PF00150">
    <property type="entry name" value="Cellulase"/>
    <property type="match status" value="1"/>
</dbReference>
<keyword evidence="8 17" id="KW-0326">Glycosidase</keyword>
<feature type="domain" description="Glycoside hydrolase family 5" evidence="19">
    <location>
        <begin position="100"/>
        <end position="381"/>
    </location>
</feature>
<feature type="chain" id="PRO_5040922209" description="glucan endo-1,6-beta-glucosidase" evidence="18">
    <location>
        <begin position="18"/>
        <end position="413"/>
    </location>
</feature>
<comment type="function">
    <text evidence="12">Beta-glucanases participate in the metabolism of beta-glucan, the main structural component of the cell wall. Acts on lutean, pustulan and 1,6-oligo-beta-D-glucosides.</text>
</comment>
<dbReference type="InterPro" id="IPR050386">
    <property type="entry name" value="Glycosyl_hydrolase_5"/>
</dbReference>
<evidence type="ECO:0000256" key="1">
    <source>
        <dbReference type="ARBA" id="ARBA00004613"/>
    </source>
</evidence>
<dbReference type="GO" id="GO:0009986">
    <property type="term" value="C:cell surface"/>
    <property type="evidence" value="ECO:0007669"/>
    <property type="project" value="TreeGrafter"/>
</dbReference>
<evidence type="ECO:0000313" key="21">
    <source>
        <dbReference type="Proteomes" id="UP001152607"/>
    </source>
</evidence>
<dbReference type="PANTHER" id="PTHR31297:SF39">
    <property type="entry name" value="GLUCAN ENDO-1,6-BETA-GLUCOSIDASE B"/>
    <property type="match status" value="1"/>
</dbReference>
<dbReference type="GO" id="GO:0009251">
    <property type="term" value="P:glucan catabolic process"/>
    <property type="evidence" value="ECO:0007669"/>
    <property type="project" value="TreeGrafter"/>
</dbReference>
<evidence type="ECO:0000256" key="10">
    <source>
        <dbReference type="ARBA" id="ARBA00023326"/>
    </source>
</evidence>
<comment type="caution">
    <text evidence="20">The sequence shown here is derived from an EMBL/GenBank/DDBJ whole genome shotgun (WGS) entry which is preliminary data.</text>
</comment>
<keyword evidence="3" id="KW-0964">Secreted</keyword>
<keyword evidence="6" id="KW-0325">Glycoprotein</keyword>
<comment type="catalytic activity">
    <reaction evidence="11">
        <text>Random hydrolysis of (1-&gt;6)-linkages in (1-&gt;6)-beta-D-glucans.</text>
        <dbReference type="EC" id="3.2.1.75"/>
    </reaction>
</comment>
<evidence type="ECO:0000259" key="19">
    <source>
        <dbReference type="Pfam" id="PF00150"/>
    </source>
</evidence>
<sequence>MKYTVVNLLALSASVSAWLPSERNLFGEQPNSVVSNLPAGQGRTVKRFNPSFNKIRGVNLGSLFIIEPWMASSEWSSMGCGDSKSEFDCMSKLGKEKGNAAFQKHWDSWITEEDMDKMKEWGLNTVRVPVGYWMVEETIDKASEPFATGSLAKMDRLAERAAQRNMYVILDLHGAPGAQEHNQPFTGQYAPSAGFFNTYNYERAYKFLEVMTERIHKNKAYRTTGMLQVVNEPERNQPSLVTEFYNNAYNKIRNVEKKIGVTAQDKQLTIQFMDKAWGAGNPKDVLQGKSGVAFDDHRYLKWANIEHSKSNYIKTSCSDSFGDGGNKPVIIGEWSIAAADNLESTPEWAPANNKDFYRQWWAAQVQAYEREMGWVFWSWKAQLGDDYRWCYRCAVEAGVIPKDPSQAAGLAKC</sequence>
<proteinExistence type="inferred from homology"/>
<name>A0A9W4UGJ2_9PLEO</name>
<dbReference type="InterPro" id="IPR001547">
    <property type="entry name" value="Glyco_hydro_5"/>
</dbReference>
<evidence type="ECO:0000256" key="9">
    <source>
        <dbReference type="ARBA" id="ARBA00023316"/>
    </source>
</evidence>
<dbReference type="GO" id="GO:0005576">
    <property type="term" value="C:extracellular region"/>
    <property type="evidence" value="ECO:0007669"/>
    <property type="project" value="UniProtKB-SubCell"/>
</dbReference>
<organism evidence="20 21">
    <name type="scientific">Periconia digitata</name>
    <dbReference type="NCBI Taxonomy" id="1303443"/>
    <lineage>
        <taxon>Eukaryota</taxon>
        <taxon>Fungi</taxon>
        <taxon>Dikarya</taxon>
        <taxon>Ascomycota</taxon>
        <taxon>Pezizomycotina</taxon>
        <taxon>Dothideomycetes</taxon>
        <taxon>Pleosporomycetidae</taxon>
        <taxon>Pleosporales</taxon>
        <taxon>Massarineae</taxon>
        <taxon>Periconiaceae</taxon>
        <taxon>Periconia</taxon>
    </lineage>
</organism>
<evidence type="ECO:0000256" key="14">
    <source>
        <dbReference type="ARBA" id="ARBA00041472"/>
    </source>
</evidence>
<dbReference type="SUPFAM" id="SSF51445">
    <property type="entry name" value="(Trans)glycosidases"/>
    <property type="match status" value="1"/>
</dbReference>
<dbReference type="GO" id="GO:0046557">
    <property type="term" value="F:glucan endo-1,6-beta-glucosidase activity"/>
    <property type="evidence" value="ECO:0007669"/>
    <property type="project" value="UniProtKB-EC"/>
</dbReference>
<evidence type="ECO:0000313" key="20">
    <source>
        <dbReference type="EMBL" id="CAI6334602.1"/>
    </source>
</evidence>
<dbReference type="EC" id="3.2.1.75" evidence="13"/>
<evidence type="ECO:0000256" key="7">
    <source>
        <dbReference type="ARBA" id="ARBA00023277"/>
    </source>
</evidence>
<evidence type="ECO:0000256" key="17">
    <source>
        <dbReference type="RuleBase" id="RU361153"/>
    </source>
</evidence>
<evidence type="ECO:0000256" key="18">
    <source>
        <dbReference type="SAM" id="SignalP"/>
    </source>
</evidence>